<gene>
    <name evidence="4" type="ORF">HCU01_32090</name>
    <name evidence="5" type="ORF">SAMN05660971_03842</name>
</gene>
<dbReference type="AlphaFoldDB" id="A0A1M7LJF1"/>
<evidence type="ECO:0000313" key="4">
    <source>
        <dbReference type="EMBL" id="GEN25260.1"/>
    </source>
</evidence>
<dbReference type="Pfam" id="PF13767">
    <property type="entry name" value="DUF4168"/>
    <property type="match status" value="1"/>
</dbReference>
<keyword evidence="2" id="KW-0732">Signal</keyword>
<organism evidence="5 6">
    <name type="scientific">Halomonas cupida</name>
    <dbReference type="NCBI Taxonomy" id="44933"/>
    <lineage>
        <taxon>Bacteria</taxon>
        <taxon>Pseudomonadati</taxon>
        <taxon>Pseudomonadota</taxon>
        <taxon>Gammaproteobacteria</taxon>
        <taxon>Oceanospirillales</taxon>
        <taxon>Halomonadaceae</taxon>
        <taxon>Halomonas</taxon>
    </lineage>
</organism>
<dbReference type="Proteomes" id="UP000321726">
    <property type="component" value="Unassembled WGS sequence"/>
</dbReference>
<protein>
    <recommendedName>
        <fullName evidence="3">DUF4168 domain-containing protein</fullName>
    </recommendedName>
</protein>
<evidence type="ECO:0000256" key="2">
    <source>
        <dbReference type="SAM" id="SignalP"/>
    </source>
</evidence>
<evidence type="ECO:0000313" key="6">
    <source>
        <dbReference type="Proteomes" id="UP000184123"/>
    </source>
</evidence>
<dbReference type="RefSeq" id="WP_073436827.1">
    <property type="nucleotide sequence ID" value="NZ_BJXU01000135.1"/>
</dbReference>
<feature type="signal peptide" evidence="2">
    <location>
        <begin position="1"/>
        <end position="24"/>
    </location>
</feature>
<feature type="domain" description="DUF4168" evidence="3">
    <location>
        <begin position="50"/>
        <end position="126"/>
    </location>
</feature>
<dbReference type="EMBL" id="FRCA01000013">
    <property type="protein sequence ID" value="SHM78291.1"/>
    <property type="molecule type" value="Genomic_DNA"/>
</dbReference>
<dbReference type="OrthoDB" id="6900175at2"/>
<sequence>MQRFTALLSAALLSAGLMSATAHAQDAATAPDAAAPTAGADAAAAAQNFSDDDLQKFADASQEIAAISQDYTTRLQGAEGQEAQQEVRVEANEKMVEAVRNSGLEVETFNAIGQAIQQDPEMMKRVQEMAQS</sequence>
<feature type="region of interest" description="Disordered" evidence="1">
    <location>
        <begin position="25"/>
        <end position="46"/>
    </location>
</feature>
<dbReference type="InterPro" id="IPR025433">
    <property type="entry name" value="DUF4168"/>
</dbReference>
<dbReference type="EMBL" id="BJXU01000135">
    <property type="protein sequence ID" value="GEN25260.1"/>
    <property type="molecule type" value="Genomic_DNA"/>
</dbReference>
<accession>A0A1M7LJF1</accession>
<dbReference type="Proteomes" id="UP000184123">
    <property type="component" value="Unassembled WGS sequence"/>
</dbReference>
<proteinExistence type="predicted"/>
<reference evidence="4 7" key="2">
    <citation type="submission" date="2019-07" db="EMBL/GenBank/DDBJ databases">
        <title>Whole genome shotgun sequence of Halomonas cupida NBRC 102219.</title>
        <authorList>
            <person name="Hosoyama A."/>
            <person name="Uohara A."/>
            <person name="Ohji S."/>
            <person name="Ichikawa N."/>
        </authorList>
    </citation>
    <scope>NUCLEOTIDE SEQUENCE [LARGE SCALE GENOMIC DNA]</scope>
    <source>
        <strain evidence="4 7">NBRC 102219</strain>
    </source>
</reference>
<name>A0A1M7LJF1_9GAMM</name>
<dbReference type="STRING" id="44933.SAMN05660971_03842"/>
<evidence type="ECO:0000256" key="1">
    <source>
        <dbReference type="SAM" id="MobiDB-lite"/>
    </source>
</evidence>
<evidence type="ECO:0000313" key="7">
    <source>
        <dbReference type="Proteomes" id="UP000321726"/>
    </source>
</evidence>
<feature type="chain" id="PRO_5009927937" description="DUF4168 domain-containing protein" evidence="2">
    <location>
        <begin position="25"/>
        <end position="132"/>
    </location>
</feature>
<reference evidence="5 6" key="1">
    <citation type="submission" date="2016-11" db="EMBL/GenBank/DDBJ databases">
        <authorList>
            <person name="Jaros S."/>
            <person name="Januszkiewicz K."/>
            <person name="Wedrychowicz H."/>
        </authorList>
    </citation>
    <scope>NUCLEOTIDE SEQUENCE [LARGE SCALE GENOMIC DNA]</scope>
    <source>
        <strain evidence="5 6">DSM 4740</strain>
    </source>
</reference>
<evidence type="ECO:0000259" key="3">
    <source>
        <dbReference type="Pfam" id="PF13767"/>
    </source>
</evidence>
<keyword evidence="7" id="KW-1185">Reference proteome</keyword>
<evidence type="ECO:0000313" key="5">
    <source>
        <dbReference type="EMBL" id="SHM78291.1"/>
    </source>
</evidence>